<gene>
    <name evidence="2" type="ORF">ET33_36455</name>
</gene>
<dbReference type="AlphaFoldDB" id="A0A081P5V4"/>
<keyword evidence="3" id="KW-1185">Reference proteome</keyword>
<comment type="caution">
    <text evidence="2">The sequence shown here is derived from an EMBL/GenBank/DDBJ whole genome shotgun (WGS) entry which is preliminary data.</text>
</comment>
<keyword evidence="1" id="KW-0812">Transmembrane</keyword>
<dbReference type="eggNOG" id="COG5662">
    <property type="taxonomic scope" value="Bacteria"/>
</dbReference>
<dbReference type="Proteomes" id="UP000028123">
    <property type="component" value="Unassembled WGS sequence"/>
</dbReference>
<accession>A0A081P5V4</accession>
<evidence type="ECO:0000313" key="3">
    <source>
        <dbReference type="Proteomes" id="UP000028123"/>
    </source>
</evidence>
<evidence type="ECO:0008006" key="4">
    <source>
        <dbReference type="Google" id="ProtNLM"/>
    </source>
</evidence>
<name>A0A081P5V4_9BACL</name>
<dbReference type="RefSeq" id="WP_036680626.1">
    <property type="nucleotide sequence ID" value="NZ_JNVM01000008.1"/>
</dbReference>
<sequence length="208" mass="23628">MKCDDVYDFFGVYWDLPEGDPNRLAVDEHIKNCPACAEEFQIWQESTELIRTAGVETTFDSGEVSVSSSVMKRIYADESWRTPVGDRLYQFSYKLRRNLTAVIACFIALFMVTFYFSFMNDGRYEAGSPHESAVFGRMNDPVVAVAGKSDSMNVHAMPTAVASLRGFSDPFMYQVGPIRTINDYMLFVSLFGLTGTLLIMNWFSRTRQ</sequence>
<proteinExistence type="predicted"/>
<dbReference type="OrthoDB" id="2679416at2"/>
<evidence type="ECO:0000313" key="2">
    <source>
        <dbReference type="EMBL" id="KEQ26077.1"/>
    </source>
</evidence>
<protein>
    <recommendedName>
        <fullName evidence="4">Zinc-finger domain-containing protein</fullName>
    </recommendedName>
</protein>
<feature type="transmembrane region" description="Helical" evidence="1">
    <location>
        <begin position="184"/>
        <end position="203"/>
    </location>
</feature>
<keyword evidence="1" id="KW-0472">Membrane</keyword>
<keyword evidence="1" id="KW-1133">Transmembrane helix</keyword>
<feature type="transmembrane region" description="Helical" evidence="1">
    <location>
        <begin position="99"/>
        <end position="118"/>
    </location>
</feature>
<evidence type="ECO:0000256" key="1">
    <source>
        <dbReference type="SAM" id="Phobius"/>
    </source>
</evidence>
<dbReference type="EMBL" id="JNVM01000008">
    <property type="protein sequence ID" value="KEQ26077.1"/>
    <property type="molecule type" value="Genomic_DNA"/>
</dbReference>
<reference evidence="2 3" key="1">
    <citation type="submission" date="2014-06" db="EMBL/GenBank/DDBJ databases">
        <title>Draft genome sequence of Paenibacillus sp. MSt1.</title>
        <authorList>
            <person name="Aw Y.K."/>
            <person name="Ong K.S."/>
            <person name="Gan H.M."/>
            <person name="Lee S.M."/>
        </authorList>
    </citation>
    <scope>NUCLEOTIDE SEQUENCE [LARGE SCALE GENOMIC DNA]</scope>
    <source>
        <strain evidence="2 3">MSt1</strain>
    </source>
</reference>
<organism evidence="2 3">
    <name type="scientific">Paenibacillus tyrfis</name>
    <dbReference type="NCBI Taxonomy" id="1501230"/>
    <lineage>
        <taxon>Bacteria</taxon>
        <taxon>Bacillati</taxon>
        <taxon>Bacillota</taxon>
        <taxon>Bacilli</taxon>
        <taxon>Bacillales</taxon>
        <taxon>Paenibacillaceae</taxon>
        <taxon>Paenibacillus</taxon>
    </lineage>
</organism>